<dbReference type="RefSeq" id="WP_274374251.1">
    <property type="nucleotide sequence ID" value="NZ_CP072943.1"/>
</dbReference>
<comment type="pathway">
    <text evidence="1">Cofactor biosynthesis; adenosylcobalamin biosynthesis.</text>
</comment>
<evidence type="ECO:0000256" key="4">
    <source>
        <dbReference type="ARBA" id="ARBA00022679"/>
    </source>
</evidence>
<dbReference type="GO" id="GO:0032259">
    <property type="term" value="P:methylation"/>
    <property type="evidence" value="ECO:0007669"/>
    <property type="project" value="UniProtKB-KW"/>
</dbReference>
<reference evidence="10" key="1">
    <citation type="submission" date="2021-04" db="EMBL/GenBank/DDBJ databases">
        <title>A novel Synergistetes isolate from a pyrite-forming mixed culture.</title>
        <authorList>
            <person name="Bunk B."/>
            <person name="Sproer C."/>
            <person name="Spring S."/>
            <person name="Pester M."/>
        </authorList>
    </citation>
    <scope>NUCLEOTIDE SEQUENCE [LARGE SCALE GENOMIC DNA]</scope>
    <source>
        <strain evidence="10">J.5.4.2-T.3.5.2</strain>
    </source>
</reference>
<organism evidence="9 10">
    <name type="scientific">Aminithiophilus ramosus</name>
    <dbReference type="NCBI Taxonomy" id="3029084"/>
    <lineage>
        <taxon>Bacteria</taxon>
        <taxon>Thermotogati</taxon>
        <taxon>Synergistota</taxon>
        <taxon>Synergistia</taxon>
        <taxon>Synergistales</taxon>
        <taxon>Aminithiophilaceae</taxon>
        <taxon>Aminithiophilus</taxon>
    </lineage>
</organism>
<dbReference type="InterPro" id="IPR014776">
    <property type="entry name" value="4pyrrole_Mease_sub2"/>
</dbReference>
<keyword evidence="9" id="KW-0378">Hydrolase</keyword>
<dbReference type="InterPro" id="IPR002750">
    <property type="entry name" value="CobE/GbiG_C"/>
</dbReference>
<protein>
    <submittedName>
        <fullName evidence="9">Bifunctional cobalt-precorrin 5A hydrolase/precorrin-3B C(17)-methyltransferase</fullName>
    </submittedName>
</protein>
<dbReference type="PANTHER" id="PTHR47036:SF1">
    <property type="entry name" value="COBALT-FACTOR III C(17)-METHYLTRANSFERASE-RELATED"/>
    <property type="match status" value="1"/>
</dbReference>
<dbReference type="SUPFAM" id="SSF53790">
    <property type="entry name" value="Tetrapyrrole methylase"/>
    <property type="match status" value="1"/>
</dbReference>
<evidence type="ECO:0000256" key="2">
    <source>
        <dbReference type="ARBA" id="ARBA00022573"/>
    </source>
</evidence>
<dbReference type="KEGG" id="aram:KAR29_03465"/>
<dbReference type="EMBL" id="CP072943">
    <property type="protein sequence ID" value="QTX32984.1"/>
    <property type="molecule type" value="Genomic_DNA"/>
</dbReference>
<accession>A0A9Q7AEU0</accession>
<dbReference type="InterPro" id="IPR051810">
    <property type="entry name" value="Precorrin_MeTrfase"/>
</dbReference>
<dbReference type="PANTHER" id="PTHR47036">
    <property type="entry name" value="COBALT-FACTOR III C(17)-METHYLTRANSFERASE-RELATED"/>
    <property type="match status" value="1"/>
</dbReference>
<dbReference type="Pfam" id="PF11760">
    <property type="entry name" value="CbiG_N"/>
    <property type="match status" value="1"/>
</dbReference>
<feature type="domain" description="CobE/GbiG C-terminal" evidence="7">
    <location>
        <begin position="207"/>
        <end position="321"/>
    </location>
</feature>
<dbReference type="InterPro" id="IPR014777">
    <property type="entry name" value="4pyrrole_Mease_sub1"/>
</dbReference>
<dbReference type="SUPFAM" id="SSF159664">
    <property type="entry name" value="CobE/GbiG C-terminal domain-like"/>
    <property type="match status" value="1"/>
</dbReference>
<dbReference type="InterPro" id="IPR006363">
    <property type="entry name" value="Cbl_synth_CobJ/CibH_dom"/>
</dbReference>
<evidence type="ECO:0000259" key="7">
    <source>
        <dbReference type="Pfam" id="PF01890"/>
    </source>
</evidence>
<evidence type="ECO:0000256" key="5">
    <source>
        <dbReference type="ARBA" id="ARBA00022691"/>
    </source>
</evidence>
<evidence type="ECO:0000259" key="8">
    <source>
        <dbReference type="Pfam" id="PF11760"/>
    </source>
</evidence>
<keyword evidence="5" id="KW-0949">S-adenosyl-L-methionine</keyword>
<proteinExistence type="predicted"/>
<dbReference type="GO" id="GO:0009236">
    <property type="term" value="P:cobalamin biosynthetic process"/>
    <property type="evidence" value="ECO:0007669"/>
    <property type="project" value="UniProtKB-KW"/>
</dbReference>
<dbReference type="SUPFAM" id="SSF159672">
    <property type="entry name" value="CbiG N-terminal domain-like"/>
    <property type="match status" value="1"/>
</dbReference>
<dbReference type="InterPro" id="IPR000878">
    <property type="entry name" value="4pyrrol_Mease"/>
</dbReference>
<feature type="domain" description="Tetrapyrrole methylase" evidence="6">
    <location>
        <begin position="330"/>
        <end position="530"/>
    </location>
</feature>
<dbReference type="Proteomes" id="UP000671879">
    <property type="component" value="Chromosome"/>
</dbReference>
<evidence type="ECO:0000313" key="10">
    <source>
        <dbReference type="Proteomes" id="UP000671879"/>
    </source>
</evidence>
<dbReference type="AlphaFoldDB" id="A0A9Q7AEU0"/>
<keyword evidence="10" id="KW-1185">Reference proteome</keyword>
<dbReference type="Gene3D" id="3.40.1010.10">
    <property type="entry name" value="Cobalt-precorrin-4 Transmethylase, Domain 1"/>
    <property type="match status" value="1"/>
</dbReference>
<dbReference type="CDD" id="cd11646">
    <property type="entry name" value="Precorrin_3B_C17_MT"/>
    <property type="match status" value="1"/>
</dbReference>
<dbReference type="Gene3D" id="3.30.950.10">
    <property type="entry name" value="Methyltransferase, Cobalt-precorrin-4 Transmethylase, Domain 2"/>
    <property type="match status" value="1"/>
</dbReference>
<evidence type="ECO:0000259" key="6">
    <source>
        <dbReference type="Pfam" id="PF00590"/>
    </source>
</evidence>
<dbReference type="InterPro" id="IPR021744">
    <property type="entry name" value="CbiG_N"/>
</dbReference>
<name>A0A9Q7AEU0_9BACT</name>
<sequence>MTTKPLYVLFFSDRGEERASLLSRKLGALLLRPKGHLTETLSRHWSGAGAFIAVGAAAILIRGAAPLLSDKAADPALIVVPEDGAFVLPLLGSHLAGGLDLARRCAQILDAPCLPTTATDRRNVTAPDLFASRLGWPLLGKRALTELNGRLADGGKLSCFVDPDLDGLPPLPWGYSLVETADKAQLLISWKKISLSAAQCQIVPPLITAGMGCRPGTTGEALLEALEKGLETLGLRREALCRVATIDRRASDSSFAAGTASWGLSLVTLTGEEIGAVEGVFSPSAARRHLGLPGVAEPCAARFGRLLAPRSTFGGITVAFAAARPVFQGKLAVVGTGPGNGRFLTAEARDVLEGAQVLVGYGPYLDRLPQALKERKEIRRFTMGEEEERVRLALDLSRKGYDTALVSGGDPVLFGMAGLVLNLAGDKEIRIVPGISAVQAAAALLGAPYTNGLSCISLSDYLQPWPDVIRALEGAAAGGLAVALYNPVRRGLEEKLAEVARIFADRVFLVAVRNVGRDDESLRSIPLEELHADVIDMTTLLFLPPRGAQWRGNRLIDSRGYGAEGEKK</sequence>
<feature type="domain" description="Cobalamin synthesis G N-terminal" evidence="8">
    <location>
        <begin position="40"/>
        <end position="120"/>
    </location>
</feature>
<dbReference type="InterPro" id="IPR036518">
    <property type="entry name" value="CobE/GbiG_C_sf"/>
</dbReference>
<gene>
    <name evidence="9" type="ORF">KAR29_03465</name>
</gene>
<dbReference type="Pfam" id="PF00590">
    <property type="entry name" value="TP_methylase"/>
    <property type="match status" value="1"/>
</dbReference>
<keyword evidence="4" id="KW-0808">Transferase</keyword>
<dbReference type="Gene3D" id="3.40.50.11220">
    <property type="match status" value="1"/>
</dbReference>
<keyword evidence="2" id="KW-0169">Cobalamin biosynthesis</keyword>
<dbReference type="Pfam" id="PF01890">
    <property type="entry name" value="CbiG_C"/>
    <property type="match status" value="1"/>
</dbReference>
<evidence type="ECO:0000256" key="1">
    <source>
        <dbReference type="ARBA" id="ARBA00004953"/>
    </source>
</evidence>
<dbReference type="GO" id="GO:0016787">
    <property type="term" value="F:hydrolase activity"/>
    <property type="evidence" value="ECO:0007669"/>
    <property type="project" value="UniProtKB-KW"/>
</dbReference>
<dbReference type="InterPro" id="IPR035996">
    <property type="entry name" value="4pyrrol_Methylase_sf"/>
</dbReference>
<evidence type="ECO:0000256" key="3">
    <source>
        <dbReference type="ARBA" id="ARBA00022603"/>
    </source>
</evidence>
<dbReference type="GO" id="GO:0008168">
    <property type="term" value="F:methyltransferase activity"/>
    <property type="evidence" value="ECO:0007669"/>
    <property type="project" value="UniProtKB-KW"/>
</dbReference>
<dbReference type="InterPro" id="IPR038029">
    <property type="entry name" value="GbiG_N_sf"/>
</dbReference>
<dbReference type="Gene3D" id="3.30.420.180">
    <property type="entry name" value="CobE/GbiG C-terminal domain"/>
    <property type="match status" value="1"/>
</dbReference>
<evidence type="ECO:0000313" key="9">
    <source>
        <dbReference type="EMBL" id="QTX32984.1"/>
    </source>
</evidence>
<keyword evidence="3" id="KW-0489">Methyltransferase</keyword>